<dbReference type="Pfam" id="PF00514">
    <property type="entry name" value="Arm"/>
    <property type="match status" value="2"/>
</dbReference>
<evidence type="ECO:0000256" key="8">
    <source>
        <dbReference type="PROSITE-ProRule" id="PRU00259"/>
    </source>
</evidence>
<comment type="similarity">
    <text evidence="2">Belongs to the beta-catenin family.</text>
</comment>
<sequence length="724" mass="76894">MSADAAPGGLGMGRTLVRMLSLRSGGEPTYDRRGALLQGSCSQHQDVTWIVSQMRDGDESCQEQATALLADLAETNEAVLDAFINEGGLQPLIHILGDGSDPAKECATVVVAVLAQSPERGAAFVDAGGMKTLVGRPLTSKNAYRRKRALWATVKLMKLQGAVVVAQVAEFGGIPPLANLAGTGDKEDRKRAARALCILSEAPPPIPAIMARDGGVRVMLKLSEAISDKQRVLAARALAKFSEGREGQDELVTLGGIAPLLKMLGDPDEEECRCKAAYALANLSMRSRARRVMRRNGAINELVEVLEEFEKSPGEVAMAACALCNMAQEEGNRDAIVDRGAVPHLMKIVEVAEDGSQKMALAALGNLARSKRPRNAIVRWEGGAGVTLVVERLTDQDKVKVHQAVRLVANLAISRAAHETIEEAGAIRHMVPLVQSEWPETRRLVAGCLASLAVHPECKKDIVNHGAIPGLVAMLSGDNQEQAAYAIATLLDGVEALVPEIRESIVAGIAAGDGIPLLASLLASKSGYASLHAAHAVASLSESTTEIRKEIGHSEAVLNLADLLVEENVELRVSAVRALANLALVEGNQEAIAQSGCIRWLIHLLHTGDEKCRDLAASALSNVTFSYEDDQRRLRVAAALRKAERNRPNSNLTTSGTAKSQCDGASSSRDGSESSAAAVISGWFSRVNEKSPLEPVELDNLKCLPDRLLQAIAMEIGKGAAQGK</sequence>
<evidence type="ECO:0000313" key="11">
    <source>
        <dbReference type="Proteomes" id="UP000708148"/>
    </source>
</evidence>
<gene>
    <name evidence="10" type="ORF">OSTQU699_LOCUS4590</name>
</gene>
<dbReference type="EMBL" id="CAJHUC010000975">
    <property type="protein sequence ID" value="CAD7699231.1"/>
    <property type="molecule type" value="Genomic_DNA"/>
</dbReference>
<comment type="subcellular location">
    <subcellularLocation>
        <location evidence="1">Vacuole membrane</location>
        <topology evidence="1">Lipid-anchor</topology>
    </subcellularLocation>
</comment>
<feature type="repeat" description="ARM" evidence="8">
    <location>
        <begin position="425"/>
        <end position="467"/>
    </location>
</feature>
<keyword evidence="11" id="KW-1185">Reference proteome</keyword>
<keyword evidence="4" id="KW-0677">Repeat</keyword>
<dbReference type="OrthoDB" id="7537227at2759"/>
<evidence type="ECO:0000313" key="10">
    <source>
        <dbReference type="EMBL" id="CAD7699231.1"/>
    </source>
</evidence>
<dbReference type="PANTHER" id="PTHR47249">
    <property type="entry name" value="VACUOLAR PROTEIN 8"/>
    <property type="match status" value="1"/>
</dbReference>
<dbReference type="PROSITE" id="PS50176">
    <property type="entry name" value="ARM_REPEAT"/>
    <property type="match status" value="5"/>
</dbReference>
<feature type="compositionally biased region" description="Low complexity" evidence="9">
    <location>
        <begin position="663"/>
        <end position="673"/>
    </location>
</feature>
<dbReference type="InterPro" id="IPR045156">
    <property type="entry name" value="Vac8"/>
</dbReference>
<accession>A0A8S1IZ18</accession>
<reference evidence="10" key="1">
    <citation type="submission" date="2020-12" db="EMBL/GenBank/DDBJ databases">
        <authorList>
            <person name="Iha C."/>
        </authorList>
    </citation>
    <scope>NUCLEOTIDE SEQUENCE</scope>
</reference>
<evidence type="ECO:0000256" key="2">
    <source>
        <dbReference type="ARBA" id="ARBA00005462"/>
    </source>
</evidence>
<feature type="repeat" description="ARM" evidence="8">
    <location>
        <begin position="555"/>
        <end position="597"/>
    </location>
</feature>
<dbReference type="Proteomes" id="UP000708148">
    <property type="component" value="Unassembled WGS sequence"/>
</dbReference>
<dbReference type="GO" id="GO:0043495">
    <property type="term" value="F:protein-membrane adaptor activity"/>
    <property type="evidence" value="ECO:0007669"/>
    <property type="project" value="InterPro"/>
</dbReference>
<dbReference type="GO" id="GO:0005774">
    <property type="term" value="C:vacuolar membrane"/>
    <property type="evidence" value="ECO:0007669"/>
    <property type="project" value="UniProtKB-SubCell"/>
</dbReference>
<comment type="caution">
    <text evidence="10">The sequence shown here is derived from an EMBL/GenBank/DDBJ whole genome shotgun (WGS) entry which is preliminary data.</text>
</comment>
<proteinExistence type="inferred from homology"/>
<keyword evidence="6" id="KW-0449">Lipoprotein</keyword>
<dbReference type="InterPro" id="IPR011989">
    <property type="entry name" value="ARM-like"/>
</dbReference>
<evidence type="ECO:0000256" key="1">
    <source>
        <dbReference type="ARBA" id="ARBA00004592"/>
    </source>
</evidence>
<evidence type="ECO:0000256" key="4">
    <source>
        <dbReference type="ARBA" id="ARBA00022737"/>
    </source>
</evidence>
<dbReference type="GO" id="GO:0071562">
    <property type="term" value="P:nucleus-vacuole junction assembly"/>
    <property type="evidence" value="ECO:0007669"/>
    <property type="project" value="InterPro"/>
</dbReference>
<feature type="compositionally biased region" description="Polar residues" evidence="9">
    <location>
        <begin position="648"/>
        <end position="660"/>
    </location>
</feature>
<evidence type="ECO:0000256" key="9">
    <source>
        <dbReference type="SAM" id="MobiDB-lite"/>
    </source>
</evidence>
<name>A0A8S1IZ18_9CHLO</name>
<dbReference type="InterPro" id="IPR000225">
    <property type="entry name" value="Armadillo"/>
</dbReference>
<feature type="repeat" description="ARM" evidence="8">
    <location>
        <begin position="255"/>
        <end position="298"/>
    </location>
</feature>
<evidence type="ECO:0000256" key="3">
    <source>
        <dbReference type="ARBA" id="ARBA00022554"/>
    </source>
</evidence>
<dbReference type="InterPro" id="IPR016024">
    <property type="entry name" value="ARM-type_fold"/>
</dbReference>
<keyword evidence="3" id="KW-0926">Vacuole</keyword>
<dbReference type="SUPFAM" id="SSF48371">
    <property type="entry name" value="ARM repeat"/>
    <property type="match status" value="2"/>
</dbReference>
<organism evidence="10 11">
    <name type="scientific">Ostreobium quekettii</name>
    <dbReference type="NCBI Taxonomy" id="121088"/>
    <lineage>
        <taxon>Eukaryota</taxon>
        <taxon>Viridiplantae</taxon>
        <taxon>Chlorophyta</taxon>
        <taxon>core chlorophytes</taxon>
        <taxon>Ulvophyceae</taxon>
        <taxon>TCBD clade</taxon>
        <taxon>Bryopsidales</taxon>
        <taxon>Ostreobineae</taxon>
        <taxon>Ostreobiaceae</taxon>
        <taxon>Ostreobium</taxon>
    </lineage>
</organism>
<evidence type="ECO:0000256" key="6">
    <source>
        <dbReference type="ARBA" id="ARBA00023288"/>
    </source>
</evidence>
<evidence type="ECO:0000256" key="5">
    <source>
        <dbReference type="ARBA" id="ARBA00023136"/>
    </source>
</evidence>
<keyword evidence="5" id="KW-0472">Membrane</keyword>
<dbReference type="SMART" id="SM00185">
    <property type="entry name" value="ARM"/>
    <property type="match status" value="9"/>
</dbReference>
<feature type="region of interest" description="Disordered" evidence="9">
    <location>
        <begin position="645"/>
        <end position="673"/>
    </location>
</feature>
<evidence type="ECO:0000256" key="7">
    <source>
        <dbReference type="ARBA" id="ARBA00026209"/>
    </source>
</evidence>
<dbReference type="AlphaFoldDB" id="A0A8S1IZ18"/>
<dbReference type="Gene3D" id="1.25.10.10">
    <property type="entry name" value="Leucine-rich Repeat Variant"/>
    <property type="match status" value="3"/>
</dbReference>
<protein>
    <recommendedName>
        <fullName evidence="7">Vacuolar protein 8</fullName>
    </recommendedName>
</protein>
<feature type="repeat" description="ARM" evidence="8">
    <location>
        <begin position="297"/>
        <end position="341"/>
    </location>
</feature>
<feature type="repeat" description="ARM" evidence="8">
    <location>
        <begin position="340"/>
        <end position="382"/>
    </location>
</feature>
<dbReference type="PANTHER" id="PTHR47249:SF1">
    <property type="entry name" value="VACUOLAR PROTEIN 8"/>
    <property type="match status" value="1"/>
</dbReference>